<proteinExistence type="predicted"/>
<evidence type="ECO:0000256" key="1">
    <source>
        <dbReference type="SAM" id="MobiDB-lite"/>
    </source>
</evidence>
<evidence type="ECO:0000313" key="3">
    <source>
        <dbReference type="Proteomes" id="UP000234789"/>
    </source>
</evidence>
<keyword evidence="3" id="KW-1185">Reference proteome</keyword>
<dbReference type="InterPro" id="IPR046720">
    <property type="entry name" value="DUF6612"/>
</dbReference>
<feature type="region of interest" description="Disordered" evidence="1">
    <location>
        <begin position="49"/>
        <end position="77"/>
    </location>
</feature>
<reference evidence="2 3" key="1">
    <citation type="submission" date="2017-05" db="EMBL/GenBank/DDBJ databases">
        <title>Functional genome analysis of Paenibacillus pasadenensis strain R16: insights on endophytic life style and antifungal activity.</title>
        <authorList>
            <person name="Passera A."/>
            <person name="Marcolungo L."/>
            <person name="Casati P."/>
            <person name="Brasca M."/>
            <person name="Quaglino F."/>
            <person name="Delledonne M."/>
        </authorList>
    </citation>
    <scope>NUCLEOTIDE SEQUENCE [LARGE SCALE GENOMIC DNA]</scope>
    <source>
        <strain evidence="2 3">R16</strain>
    </source>
</reference>
<feature type="compositionally biased region" description="Low complexity" evidence="1">
    <location>
        <begin position="52"/>
        <end position="76"/>
    </location>
</feature>
<dbReference type="EMBL" id="NFEZ01000001">
    <property type="protein sequence ID" value="PLT48357.1"/>
    <property type="molecule type" value="Genomic_DNA"/>
</dbReference>
<dbReference type="Proteomes" id="UP000234789">
    <property type="component" value="Unassembled WGS sequence"/>
</dbReference>
<dbReference type="Pfam" id="PF20316">
    <property type="entry name" value="DUF6612"/>
    <property type="match status" value="1"/>
</dbReference>
<gene>
    <name evidence="2" type="ORF">B8V81_0489</name>
</gene>
<dbReference type="Gene3D" id="2.50.20.20">
    <property type="match status" value="1"/>
</dbReference>
<evidence type="ECO:0000313" key="2">
    <source>
        <dbReference type="EMBL" id="PLT48357.1"/>
    </source>
</evidence>
<name>A0A2N5NDD0_9BACL</name>
<dbReference type="OrthoDB" id="2594361at2"/>
<dbReference type="AlphaFoldDB" id="A0A2N5NDD0"/>
<accession>A0A2N5NDD0</accession>
<dbReference type="RefSeq" id="WP_028598950.1">
    <property type="nucleotide sequence ID" value="NZ_BIMM01000015.1"/>
</dbReference>
<protein>
    <submittedName>
        <fullName evidence="2">Uncharacterized protein</fullName>
    </submittedName>
</protein>
<sequence length="337" mass="36136">MNPTPIPFRKEQPHTASAARPEAGPLRRTALAAGLLALLLAAGCSNAGGDGAATPQPATPKQAASAPAEEGAPSAEQVLGRAAETMADTKSLELSMELKQDMETDGQTTSMSMTNEGRIIVQPLALMQKTVNDYMGESSTLDSYLTDSGYYMYDYSNEAWSRMLADEVPKIKATLSDFQIAPAKEIEKIAEHAAAFRSGLENGEQVLVYAGSGSDEAAEALVRDLLRSTMGLDDMEARVRDSIQVNALDYRLRFDEATGRLTRLEATADVSIEYDPGNPSRLSQTFTLGYSGWNEAEPVVVPDEAKDAPEVMPADQGLLDALGEDGLEELEGLQEQP</sequence>
<feature type="region of interest" description="Disordered" evidence="1">
    <location>
        <begin position="1"/>
        <end position="23"/>
    </location>
</feature>
<organism evidence="2 3">
    <name type="scientific">Paenibacillus pasadenensis</name>
    <dbReference type="NCBI Taxonomy" id="217090"/>
    <lineage>
        <taxon>Bacteria</taxon>
        <taxon>Bacillati</taxon>
        <taxon>Bacillota</taxon>
        <taxon>Bacilli</taxon>
        <taxon>Bacillales</taxon>
        <taxon>Paenibacillaceae</taxon>
        <taxon>Paenibacillus</taxon>
    </lineage>
</organism>
<comment type="caution">
    <text evidence="2">The sequence shown here is derived from an EMBL/GenBank/DDBJ whole genome shotgun (WGS) entry which is preliminary data.</text>
</comment>